<organism evidence="1 2">
    <name type="scientific">Zarea fungicola</name>
    <dbReference type="NCBI Taxonomy" id="93591"/>
    <lineage>
        <taxon>Eukaryota</taxon>
        <taxon>Fungi</taxon>
        <taxon>Dikarya</taxon>
        <taxon>Ascomycota</taxon>
        <taxon>Pezizomycotina</taxon>
        <taxon>Sordariomycetes</taxon>
        <taxon>Hypocreomycetidae</taxon>
        <taxon>Hypocreales</taxon>
        <taxon>Cordycipitaceae</taxon>
        <taxon>Zarea</taxon>
    </lineage>
</organism>
<dbReference type="EMBL" id="JANJQO010000759">
    <property type="protein sequence ID" value="KAJ2975021.1"/>
    <property type="molecule type" value="Genomic_DNA"/>
</dbReference>
<gene>
    <name evidence="1" type="ORF">NQ176_g5752</name>
</gene>
<proteinExistence type="predicted"/>
<dbReference type="Proteomes" id="UP001143910">
    <property type="component" value="Unassembled WGS sequence"/>
</dbReference>
<name>A0ACC1N8S4_9HYPO</name>
<protein>
    <submittedName>
        <fullName evidence="1">Uncharacterized protein</fullName>
    </submittedName>
</protein>
<keyword evidence="2" id="KW-1185">Reference proteome</keyword>
<sequence>MAPGDVNKVVYETQVLGLQADVTEDSLDAELVAKANSLGIAASTLQKRSTSSAFSLSTLDSCLDHTFSSTSSPMVTTPHSSVFGRSSADLASGGASGFNLYDQYITAVDGPLEAIRFRKGSLPAINSSGQSMLSVNTSKSFSSVRSGFKPRSWWKKKPDSSQ</sequence>
<reference evidence="1" key="1">
    <citation type="submission" date="2022-08" db="EMBL/GenBank/DDBJ databases">
        <title>Genome Sequence of Lecanicillium fungicola.</title>
        <authorList>
            <person name="Buettner E."/>
        </authorList>
    </citation>
    <scope>NUCLEOTIDE SEQUENCE</scope>
    <source>
        <strain evidence="1">Babe33</strain>
    </source>
</reference>
<accession>A0ACC1N8S4</accession>
<evidence type="ECO:0000313" key="2">
    <source>
        <dbReference type="Proteomes" id="UP001143910"/>
    </source>
</evidence>
<comment type="caution">
    <text evidence="1">The sequence shown here is derived from an EMBL/GenBank/DDBJ whole genome shotgun (WGS) entry which is preliminary data.</text>
</comment>
<evidence type="ECO:0000313" key="1">
    <source>
        <dbReference type="EMBL" id="KAJ2975021.1"/>
    </source>
</evidence>